<dbReference type="PANTHER" id="PTHR47163">
    <property type="entry name" value="DDE_TNP_IS1595 DOMAIN-CONTAINING PROTEIN"/>
    <property type="match status" value="1"/>
</dbReference>
<dbReference type="InterPro" id="IPR024445">
    <property type="entry name" value="Tnp_ISXO2-like"/>
</dbReference>
<name>W1J300_9GAMM</name>
<gene>
    <name evidence="2" type="ORF">XSR1_600010</name>
</gene>
<evidence type="ECO:0000313" key="2">
    <source>
        <dbReference type="EMBL" id="CDL85127.1"/>
    </source>
</evidence>
<feature type="domain" description="ISXO2-like transposase" evidence="1">
    <location>
        <begin position="2"/>
        <end position="65"/>
    </location>
</feature>
<dbReference type="InterPro" id="IPR053164">
    <property type="entry name" value="IS1016-like_transposase"/>
</dbReference>
<organism evidence="2 3">
    <name type="scientific">Xenorhabdus szentirmaii DSM 16338</name>
    <dbReference type="NCBI Taxonomy" id="1427518"/>
    <lineage>
        <taxon>Bacteria</taxon>
        <taxon>Pseudomonadati</taxon>
        <taxon>Pseudomonadota</taxon>
        <taxon>Gammaproteobacteria</taxon>
        <taxon>Enterobacterales</taxon>
        <taxon>Morganellaceae</taxon>
        <taxon>Xenorhabdus</taxon>
    </lineage>
</organism>
<accession>W1J300</accession>
<sequence length="84" mass="10251">MLEVSDFKHYRINHSTQFVDKKARQNHINGIENFWDQAKRHMRKFNGIPKGHFELYLKECEWRFNTPNTKQQLTILKQMVKGKF</sequence>
<dbReference type="EMBL" id="CBXF010000122">
    <property type="protein sequence ID" value="CDL85127.1"/>
    <property type="molecule type" value="Genomic_DNA"/>
</dbReference>
<dbReference type="AlphaFoldDB" id="W1J300"/>
<keyword evidence="3" id="KW-1185">Reference proteome</keyword>
<dbReference type="Proteomes" id="UP000019202">
    <property type="component" value="Unassembled WGS sequence"/>
</dbReference>
<dbReference type="STRING" id="1427518.XSR1_600010"/>
<dbReference type="Pfam" id="PF12762">
    <property type="entry name" value="DDE_Tnp_IS1595"/>
    <property type="match status" value="1"/>
</dbReference>
<proteinExistence type="predicted"/>
<protein>
    <submittedName>
        <fullName evidence="2">Transposase</fullName>
    </submittedName>
</protein>
<comment type="caution">
    <text evidence="2">The sequence shown here is derived from an EMBL/GenBank/DDBJ whole genome shotgun (WGS) entry which is preliminary data.</text>
</comment>
<evidence type="ECO:0000313" key="3">
    <source>
        <dbReference type="Proteomes" id="UP000019202"/>
    </source>
</evidence>
<evidence type="ECO:0000259" key="1">
    <source>
        <dbReference type="Pfam" id="PF12762"/>
    </source>
</evidence>
<dbReference type="PANTHER" id="PTHR47163:SF2">
    <property type="entry name" value="SI:DKEY-17M8.2"/>
    <property type="match status" value="1"/>
</dbReference>
<reference evidence="2" key="1">
    <citation type="submission" date="2013-11" db="EMBL/GenBank/DDBJ databases">
        <title>Draft genome sequence and annotation of the entomopathogenic bacteria, Xenorhabdus cabanillasi strain JM26 and Xenorhabdus szentirmai strain DSM 16338.</title>
        <authorList>
            <person name="Gualtieri M."/>
            <person name="Ogier J.C."/>
            <person name="Pages S."/>
            <person name="Givaudan A."/>
            <person name="Gaudriault S."/>
        </authorList>
    </citation>
    <scope>NUCLEOTIDE SEQUENCE [LARGE SCALE GENOMIC DNA]</scope>
    <source>
        <strain evidence="2">DSM 16338</strain>
    </source>
</reference>